<name>A0A1F6DXH6_9BACT</name>
<dbReference type="EMBL" id="MFLK01000024">
    <property type="protein sequence ID" value="OGG65980.1"/>
    <property type="molecule type" value="Genomic_DNA"/>
</dbReference>
<dbReference type="STRING" id="1798497.A3D71_02050"/>
<dbReference type="AlphaFoldDB" id="A0A1F6DXH6"/>
<dbReference type="Proteomes" id="UP000177652">
    <property type="component" value="Unassembled WGS sequence"/>
</dbReference>
<dbReference type="Pfam" id="PF10049">
    <property type="entry name" value="DUF2283"/>
    <property type="match status" value="1"/>
</dbReference>
<evidence type="ECO:0000313" key="2">
    <source>
        <dbReference type="Proteomes" id="UP000177652"/>
    </source>
</evidence>
<proteinExistence type="predicted"/>
<protein>
    <recommendedName>
        <fullName evidence="3">DUF2283 domain-containing protein</fullName>
    </recommendedName>
</protein>
<gene>
    <name evidence="1" type="ORF">A3D71_02050</name>
</gene>
<dbReference type="InterPro" id="IPR019270">
    <property type="entry name" value="DUF2283"/>
</dbReference>
<comment type="caution">
    <text evidence="1">The sequence shown here is derived from an EMBL/GenBank/DDBJ whole genome shotgun (WGS) entry which is preliminary data.</text>
</comment>
<reference evidence="1 2" key="1">
    <citation type="journal article" date="2016" name="Nat. Commun.">
        <title>Thousands of microbial genomes shed light on interconnected biogeochemical processes in an aquifer system.</title>
        <authorList>
            <person name="Anantharaman K."/>
            <person name="Brown C.T."/>
            <person name="Hug L.A."/>
            <person name="Sharon I."/>
            <person name="Castelle C.J."/>
            <person name="Probst A.J."/>
            <person name="Thomas B.C."/>
            <person name="Singh A."/>
            <person name="Wilkins M.J."/>
            <person name="Karaoz U."/>
            <person name="Brodie E.L."/>
            <person name="Williams K.H."/>
            <person name="Hubbard S.S."/>
            <person name="Banfield J.F."/>
        </authorList>
    </citation>
    <scope>NUCLEOTIDE SEQUENCE [LARGE SCALE GENOMIC DNA]</scope>
</reference>
<organism evidence="1 2">
    <name type="scientific">Candidatus Kaiserbacteria bacterium RIFCSPHIGHO2_02_FULL_55_20</name>
    <dbReference type="NCBI Taxonomy" id="1798497"/>
    <lineage>
        <taxon>Bacteria</taxon>
        <taxon>Candidatus Kaiseribacteriota</taxon>
    </lineage>
</organism>
<sequence>MKKKANTKISYDSDADVLSMESAGRTIIDHAQEMGNLVVHFSRQNKPVLVEILEASRLFKGQSKSLRTTIRKTFVAA</sequence>
<evidence type="ECO:0000313" key="1">
    <source>
        <dbReference type="EMBL" id="OGG65980.1"/>
    </source>
</evidence>
<evidence type="ECO:0008006" key="3">
    <source>
        <dbReference type="Google" id="ProtNLM"/>
    </source>
</evidence>
<accession>A0A1F6DXH6</accession>